<sequence length="207" mass="22387">MSTTGPNQKKSPYHLPGGLTVIISAAAAATAGPPRRDRQPARLPRPLVLSASSSLLRWHRQRSSLSSSTSTSTRVKRAVQGCPAGVPQTSWEPCRHHHHHGGLHGSTTTITAAKRVGGRRVMREPFQLPAGYPEDRNLFALDRWAILASTAQDDGLTRTPLINESASASGSCLCFPAPPARPIVLADVNAVLFFRAWSPCDELPHRR</sequence>
<dbReference type="Proteomes" id="UP000245956">
    <property type="component" value="Unassembled WGS sequence"/>
</dbReference>
<organism evidence="1 2">
    <name type="scientific">Purpureocillium lilacinum</name>
    <name type="common">Paecilomyces lilacinus</name>
    <dbReference type="NCBI Taxonomy" id="33203"/>
    <lineage>
        <taxon>Eukaryota</taxon>
        <taxon>Fungi</taxon>
        <taxon>Dikarya</taxon>
        <taxon>Ascomycota</taxon>
        <taxon>Pezizomycotina</taxon>
        <taxon>Sordariomycetes</taxon>
        <taxon>Hypocreomycetidae</taxon>
        <taxon>Hypocreales</taxon>
        <taxon>Ophiocordycipitaceae</taxon>
        <taxon>Purpureocillium</taxon>
    </lineage>
</organism>
<dbReference type="EMBL" id="LCWV01000005">
    <property type="protein sequence ID" value="PWI72872.1"/>
    <property type="molecule type" value="Genomic_DNA"/>
</dbReference>
<accession>A0A2U3EEG5</accession>
<protein>
    <submittedName>
        <fullName evidence="1">Uncharacterized protein</fullName>
    </submittedName>
</protein>
<name>A0A2U3EEG5_PURLI</name>
<proteinExistence type="predicted"/>
<comment type="caution">
    <text evidence="1">The sequence shown here is derived from an EMBL/GenBank/DDBJ whole genome shotgun (WGS) entry which is preliminary data.</text>
</comment>
<gene>
    <name evidence="1" type="ORF">PCL_09887</name>
</gene>
<evidence type="ECO:0000313" key="1">
    <source>
        <dbReference type="EMBL" id="PWI72872.1"/>
    </source>
</evidence>
<reference evidence="1 2" key="1">
    <citation type="journal article" date="2016" name="Front. Microbiol.">
        <title>Genome and transcriptome sequences reveal the specific parasitism of the nematophagous Purpureocillium lilacinum 36-1.</title>
        <authorList>
            <person name="Xie J."/>
            <person name="Li S."/>
            <person name="Mo C."/>
            <person name="Xiao X."/>
            <person name="Peng D."/>
            <person name="Wang G."/>
            <person name="Xiao Y."/>
        </authorList>
    </citation>
    <scope>NUCLEOTIDE SEQUENCE [LARGE SCALE GENOMIC DNA]</scope>
    <source>
        <strain evidence="1 2">36-1</strain>
    </source>
</reference>
<dbReference type="AlphaFoldDB" id="A0A2U3EEG5"/>
<evidence type="ECO:0000313" key="2">
    <source>
        <dbReference type="Proteomes" id="UP000245956"/>
    </source>
</evidence>